<dbReference type="InterPro" id="IPR000086">
    <property type="entry name" value="NUDIX_hydrolase_dom"/>
</dbReference>
<dbReference type="EC" id="3.6.1.55" evidence="2"/>
<dbReference type="GO" id="GO:0035539">
    <property type="term" value="F:8-oxo-7,8-dihydrodeoxyguanosine triphosphate pyrophosphatase activity"/>
    <property type="evidence" value="ECO:0007669"/>
    <property type="project" value="UniProtKB-EC"/>
</dbReference>
<feature type="domain" description="Nudix hydrolase" evidence="1">
    <location>
        <begin position="24"/>
        <end position="155"/>
    </location>
</feature>
<keyword evidence="2" id="KW-0378">Hydrolase</keyword>
<name>A0A7W5UU09_9BACT</name>
<dbReference type="Proteomes" id="UP000541425">
    <property type="component" value="Unassembled WGS sequence"/>
</dbReference>
<evidence type="ECO:0000313" key="2">
    <source>
        <dbReference type="EMBL" id="MBB3701584.1"/>
    </source>
</evidence>
<dbReference type="PANTHER" id="PTHR43736">
    <property type="entry name" value="ADP-RIBOSE PYROPHOSPHATASE"/>
    <property type="match status" value="1"/>
</dbReference>
<accession>A0A7W5UU09</accession>
<reference evidence="2 3" key="1">
    <citation type="submission" date="2020-08" db="EMBL/GenBank/DDBJ databases">
        <title>Genomic Encyclopedia of Type Strains, Phase IV (KMG-IV): sequencing the most valuable type-strain genomes for metagenomic binning, comparative biology and taxonomic classification.</title>
        <authorList>
            <person name="Goeker M."/>
        </authorList>
    </citation>
    <scope>NUCLEOTIDE SEQUENCE [LARGE SCALE GENOMIC DNA]</scope>
    <source>
        <strain evidence="2 3">DSM 22548</strain>
    </source>
</reference>
<protein>
    <submittedName>
        <fullName evidence="2">8-oxo-dGTP diphosphatase</fullName>
        <ecNumber evidence="2">3.6.1.55</ecNumber>
    </submittedName>
</protein>
<dbReference type="EMBL" id="JACICA010000001">
    <property type="protein sequence ID" value="MBB3701584.1"/>
    <property type="molecule type" value="Genomic_DNA"/>
</dbReference>
<dbReference type="RefSeq" id="WP_183693342.1">
    <property type="nucleotide sequence ID" value="NZ_JACICA010000001.1"/>
</dbReference>
<gene>
    <name evidence="2" type="ORF">FHS60_000026</name>
</gene>
<dbReference type="Gene3D" id="3.90.79.10">
    <property type="entry name" value="Nucleoside Triphosphate Pyrophosphohydrolase"/>
    <property type="match status" value="1"/>
</dbReference>
<sequence length="198" mass="22536">MKDIYCEVHAGQEFQYAYKYPRASLTADNIVFSFHDKKLYVLLVERAADPYKSHWAFPGGFLNVGEEDLPTCARRELEEETHLQVGTLVELGVFSRPDRDPRGPVVTVAYMSFAPMEQVLADDDAADAQWTPIDALPKLAFDHHEILLVALRRLNRLTDLMEAFPNFLDTALPLSELWSFRSAVANALETEESREECE</sequence>
<dbReference type="Pfam" id="PF00293">
    <property type="entry name" value="NUDIX"/>
    <property type="match status" value="1"/>
</dbReference>
<dbReference type="CDD" id="cd18873">
    <property type="entry name" value="NUDIX_NadM_like"/>
    <property type="match status" value="1"/>
</dbReference>
<dbReference type="AlphaFoldDB" id="A0A7W5UU09"/>
<dbReference type="InterPro" id="IPR015797">
    <property type="entry name" value="NUDIX_hydrolase-like_dom_sf"/>
</dbReference>
<dbReference type="PROSITE" id="PS51462">
    <property type="entry name" value="NUDIX"/>
    <property type="match status" value="1"/>
</dbReference>
<evidence type="ECO:0000313" key="3">
    <source>
        <dbReference type="Proteomes" id="UP000541425"/>
    </source>
</evidence>
<proteinExistence type="predicted"/>
<dbReference type="SUPFAM" id="SSF55811">
    <property type="entry name" value="Nudix"/>
    <property type="match status" value="1"/>
</dbReference>
<evidence type="ECO:0000259" key="1">
    <source>
        <dbReference type="PROSITE" id="PS51462"/>
    </source>
</evidence>
<organism evidence="2 3">
    <name type="scientific">Alloprevotella rava</name>
    <dbReference type="NCBI Taxonomy" id="671218"/>
    <lineage>
        <taxon>Bacteria</taxon>
        <taxon>Pseudomonadati</taxon>
        <taxon>Bacteroidota</taxon>
        <taxon>Bacteroidia</taxon>
        <taxon>Bacteroidales</taxon>
        <taxon>Prevotellaceae</taxon>
        <taxon>Alloprevotella</taxon>
    </lineage>
</organism>
<dbReference type="PANTHER" id="PTHR43736:SF4">
    <property type="entry name" value="SLR1690 PROTEIN"/>
    <property type="match status" value="1"/>
</dbReference>
<comment type="caution">
    <text evidence="2">The sequence shown here is derived from an EMBL/GenBank/DDBJ whole genome shotgun (WGS) entry which is preliminary data.</text>
</comment>